<sequence length="359" mass="39889">MPLPVPKYPELILTPYPTLPVSKSAEKLLRQLSDKELKADETYSVTKACLTAPAGKNYLYTLAPYWWECDGKWERRDGQRNPVCDKADGQKQLQSMAQAVHSLSFAAQALGRAEYAERATKLIRTFFLDEETKMCPEVLYSQCCLGDDPVCGDKTFIIASRYLILVSQALRVLQLPDDVSAGMKAWVGAQVAWIDSSKQGADARASGNNITDWLHALYASHLAYLDSSKAQEYAKGVFASLTCKSPAETFAPELERTRPRHYVQFTLEALFILAPIAGNGAPPPEVTAWLKALIEFARTVPAGELEAEREADARYGPALAWFDRLLLRWEGGSVPEQEPDGSAWEGGWNQRARLSWALI</sequence>
<keyword evidence="1" id="KW-0732">Signal</keyword>
<proteinExistence type="predicted"/>
<reference evidence="4 5" key="1">
    <citation type="submission" date="2023-08" db="EMBL/GenBank/DDBJ databases">
        <title>Annotated Genome Sequence of Vanrija albida AlHP1.</title>
        <authorList>
            <person name="Herzog R."/>
        </authorList>
    </citation>
    <scope>NUCLEOTIDE SEQUENCE [LARGE SCALE GENOMIC DNA]</scope>
    <source>
        <strain evidence="4 5">AlHP1</strain>
    </source>
</reference>
<evidence type="ECO:0000256" key="1">
    <source>
        <dbReference type="ARBA" id="ARBA00022729"/>
    </source>
</evidence>
<dbReference type="SUPFAM" id="SSF48230">
    <property type="entry name" value="Chondroitin AC/alginate lyase"/>
    <property type="match status" value="1"/>
</dbReference>
<feature type="domain" description="Alginate lyase" evidence="3">
    <location>
        <begin position="55"/>
        <end position="278"/>
    </location>
</feature>
<dbReference type="Gene3D" id="1.50.10.100">
    <property type="entry name" value="Chondroitin AC/alginate lyase"/>
    <property type="match status" value="1"/>
</dbReference>
<dbReference type="RefSeq" id="XP_069205867.1">
    <property type="nucleotide sequence ID" value="XM_069356026.1"/>
</dbReference>
<keyword evidence="2" id="KW-0456">Lyase</keyword>
<evidence type="ECO:0000313" key="5">
    <source>
        <dbReference type="Proteomes" id="UP001565368"/>
    </source>
</evidence>
<dbReference type="InterPro" id="IPR008929">
    <property type="entry name" value="Chondroitin_lyas"/>
</dbReference>
<evidence type="ECO:0000256" key="2">
    <source>
        <dbReference type="ARBA" id="ARBA00023239"/>
    </source>
</evidence>
<dbReference type="Pfam" id="PF05426">
    <property type="entry name" value="Alginate_lyase"/>
    <property type="match status" value="1"/>
</dbReference>
<evidence type="ECO:0000313" key="4">
    <source>
        <dbReference type="EMBL" id="KAL1405923.1"/>
    </source>
</evidence>
<dbReference type="Proteomes" id="UP001565368">
    <property type="component" value="Unassembled WGS sequence"/>
</dbReference>
<organism evidence="4 5">
    <name type="scientific">Vanrija albida</name>
    <dbReference type="NCBI Taxonomy" id="181172"/>
    <lineage>
        <taxon>Eukaryota</taxon>
        <taxon>Fungi</taxon>
        <taxon>Dikarya</taxon>
        <taxon>Basidiomycota</taxon>
        <taxon>Agaricomycotina</taxon>
        <taxon>Tremellomycetes</taxon>
        <taxon>Trichosporonales</taxon>
        <taxon>Trichosporonaceae</taxon>
        <taxon>Vanrija</taxon>
    </lineage>
</organism>
<evidence type="ECO:0000259" key="3">
    <source>
        <dbReference type="Pfam" id="PF05426"/>
    </source>
</evidence>
<keyword evidence="5" id="KW-1185">Reference proteome</keyword>
<name>A0ABR3PU03_9TREE</name>
<dbReference type="GeneID" id="95988646"/>
<comment type="caution">
    <text evidence="4">The sequence shown here is derived from an EMBL/GenBank/DDBJ whole genome shotgun (WGS) entry which is preliminary data.</text>
</comment>
<dbReference type="InterPro" id="IPR008397">
    <property type="entry name" value="Alginate_lyase_dom"/>
</dbReference>
<dbReference type="EMBL" id="JBBXJM010000006">
    <property type="protein sequence ID" value="KAL1405923.1"/>
    <property type="molecule type" value="Genomic_DNA"/>
</dbReference>
<gene>
    <name evidence="4" type="ORF">Q8F55_007603</name>
</gene>
<protein>
    <recommendedName>
        <fullName evidence="3">Alginate lyase domain-containing protein</fullName>
    </recommendedName>
</protein>
<accession>A0ABR3PU03</accession>